<dbReference type="Proteomes" id="UP000188169">
    <property type="component" value="Unassembled WGS sequence"/>
</dbReference>
<dbReference type="Pfam" id="PF16747">
    <property type="entry name" value="Adhesin_E"/>
    <property type="match status" value="1"/>
</dbReference>
<dbReference type="RefSeq" id="WP_077447577.1">
    <property type="nucleotide sequence ID" value="NZ_FUGD01000031.1"/>
</dbReference>
<feature type="domain" description="Surface-adhesin protein E-like" evidence="2">
    <location>
        <begin position="22"/>
        <end position="135"/>
    </location>
</feature>
<keyword evidence="4" id="KW-1185">Reference proteome</keyword>
<feature type="chain" id="PRO_5013181636" description="Surface-adhesin protein E-like domain-containing protein" evidence="1">
    <location>
        <begin position="20"/>
        <end position="137"/>
    </location>
</feature>
<organism evidence="3 4">
    <name type="scientific">Psychrobacter pasteurii</name>
    <dbReference type="NCBI Taxonomy" id="1945520"/>
    <lineage>
        <taxon>Bacteria</taxon>
        <taxon>Pseudomonadati</taxon>
        <taxon>Pseudomonadota</taxon>
        <taxon>Gammaproteobacteria</taxon>
        <taxon>Moraxellales</taxon>
        <taxon>Moraxellaceae</taxon>
        <taxon>Psychrobacter</taxon>
    </lineage>
</organism>
<sequence length="137" mass="15460">MKKLALLVVVMLTSLSSNAEDWVFIGRNSQAQDFYVNKDSIREEDGYHYASIEARDAHDVRDDTAATESDKSLTVVDTARFYTQFDCSRNPIMSKDQFATMFLKGQFVQSIVLTGDLTPIEPNTTNYKVASFVCSCY</sequence>
<gene>
    <name evidence="3" type="ORF">A1019T_00128</name>
</gene>
<protein>
    <recommendedName>
        <fullName evidence="2">Surface-adhesin protein E-like domain-containing protein</fullName>
    </recommendedName>
</protein>
<keyword evidence="1" id="KW-0732">Signal</keyword>
<evidence type="ECO:0000256" key="1">
    <source>
        <dbReference type="SAM" id="SignalP"/>
    </source>
</evidence>
<feature type="signal peptide" evidence="1">
    <location>
        <begin position="1"/>
        <end position="19"/>
    </location>
</feature>
<reference evidence="4" key="1">
    <citation type="submission" date="2017-02" db="EMBL/GenBank/DDBJ databases">
        <authorList>
            <person name="Mornico D."/>
        </authorList>
    </citation>
    <scope>NUCLEOTIDE SEQUENCE [LARGE SCALE GENOMIC DNA]</scope>
</reference>
<accession>A0A1R4ECJ5</accession>
<dbReference type="AlphaFoldDB" id="A0A1R4ECJ5"/>
<name>A0A1R4ECJ5_9GAMM</name>
<evidence type="ECO:0000313" key="3">
    <source>
        <dbReference type="EMBL" id="SJM36168.1"/>
    </source>
</evidence>
<dbReference type="EMBL" id="FUGD01000031">
    <property type="protein sequence ID" value="SJM36168.1"/>
    <property type="molecule type" value="Genomic_DNA"/>
</dbReference>
<evidence type="ECO:0000313" key="4">
    <source>
        <dbReference type="Proteomes" id="UP000188169"/>
    </source>
</evidence>
<dbReference type="InterPro" id="IPR031939">
    <property type="entry name" value="Adhesin_E-like"/>
</dbReference>
<proteinExistence type="predicted"/>
<evidence type="ECO:0000259" key="2">
    <source>
        <dbReference type="Pfam" id="PF16747"/>
    </source>
</evidence>